<dbReference type="Proteomes" id="UP000250223">
    <property type="component" value="Unassembled WGS sequence"/>
</dbReference>
<name>A0A2X2W0V8_CLOCO</name>
<reference evidence="1 2" key="1">
    <citation type="submission" date="2018-06" db="EMBL/GenBank/DDBJ databases">
        <authorList>
            <consortium name="Pathogen Informatics"/>
            <person name="Doyle S."/>
        </authorList>
    </citation>
    <scope>NUCLEOTIDE SEQUENCE [LARGE SCALE GENOMIC DNA]</scope>
    <source>
        <strain evidence="1 2">NCTC13028</strain>
    </source>
</reference>
<evidence type="ECO:0000313" key="2">
    <source>
        <dbReference type="Proteomes" id="UP000250223"/>
    </source>
</evidence>
<proteinExistence type="predicted"/>
<gene>
    <name evidence="1" type="ORF">NCTC13028_01440</name>
</gene>
<protein>
    <submittedName>
        <fullName evidence="1">Uncharacterized protein</fullName>
    </submittedName>
</protein>
<evidence type="ECO:0000313" key="1">
    <source>
        <dbReference type="EMBL" id="SQB34528.1"/>
    </source>
</evidence>
<sequence length="29" mass="3082">MGQIMPSVYAILLASASNEEIATKGFLEP</sequence>
<organism evidence="1 2">
    <name type="scientific">Clostridium cochlearium</name>
    <dbReference type="NCBI Taxonomy" id="1494"/>
    <lineage>
        <taxon>Bacteria</taxon>
        <taxon>Bacillati</taxon>
        <taxon>Bacillota</taxon>
        <taxon>Clostridia</taxon>
        <taxon>Eubacteriales</taxon>
        <taxon>Clostridiaceae</taxon>
        <taxon>Clostridium</taxon>
    </lineage>
</organism>
<accession>A0A2X2W0V8</accession>
<dbReference type="EMBL" id="UAWC01000012">
    <property type="protein sequence ID" value="SQB34528.1"/>
    <property type="molecule type" value="Genomic_DNA"/>
</dbReference>
<dbReference type="AlphaFoldDB" id="A0A2X2W0V8"/>